<keyword evidence="1" id="KW-0121">Carboxypeptidase</keyword>
<dbReference type="Pfam" id="PF00905">
    <property type="entry name" value="Transpeptidase"/>
    <property type="match status" value="1"/>
</dbReference>
<feature type="domain" description="Penicillin-binding protein transpeptidase" evidence="11">
    <location>
        <begin position="309"/>
        <end position="579"/>
    </location>
</feature>
<dbReference type="Pfam" id="PF00912">
    <property type="entry name" value="Transgly"/>
    <property type="match status" value="1"/>
</dbReference>
<dbReference type="Gene3D" id="3.40.710.10">
    <property type="entry name" value="DD-peptidase/beta-lactamase superfamily"/>
    <property type="match status" value="1"/>
</dbReference>
<evidence type="ECO:0000259" key="12">
    <source>
        <dbReference type="Pfam" id="PF00912"/>
    </source>
</evidence>
<dbReference type="InterPro" id="IPR001264">
    <property type="entry name" value="Glyco_trans_51"/>
</dbReference>
<reference evidence="14 15" key="1">
    <citation type="submission" date="2024-09" db="EMBL/GenBank/DDBJ databases">
        <title>Laminarin stimulates single cell rates of sulfate reduction while oxygen inhibits transcriptomic activity in coastal marine sediment.</title>
        <authorList>
            <person name="Lindsay M."/>
            <person name="Orcutt B."/>
            <person name="Emerson D."/>
            <person name="Stepanauskas R."/>
            <person name="D'Angelo T."/>
        </authorList>
    </citation>
    <scope>NUCLEOTIDE SEQUENCE [LARGE SCALE GENOMIC DNA]</scope>
    <source>
        <strain evidence="14">SAG AM-311-K15</strain>
    </source>
</reference>
<dbReference type="NCBIfam" id="TIGR02073">
    <property type="entry name" value="PBP_1c"/>
    <property type="match status" value="1"/>
</dbReference>
<dbReference type="InterPro" id="IPR009647">
    <property type="entry name" value="PBP_C"/>
</dbReference>
<keyword evidence="10" id="KW-1133">Transmembrane helix</keyword>
<gene>
    <name evidence="14" type="primary">pbpC</name>
    <name evidence="14" type="ORF">ACFL27_12845</name>
</gene>
<feature type="compositionally biased region" description="Low complexity" evidence="9">
    <location>
        <begin position="691"/>
        <end position="703"/>
    </location>
</feature>
<dbReference type="PANTHER" id="PTHR32282:SF15">
    <property type="entry name" value="PENICILLIN-BINDING PROTEIN 1C"/>
    <property type="match status" value="1"/>
</dbReference>
<evidence type="ECO:0000256" key="6">
    <source>
        <dbReference type="ARBA" id="ARBA00023268"/>
    </source>
</evidence>
<sequence>MVLNRKKIYRLWVLFLILWAGFLVLFMVYQRVDVHLTDFTFPDNKQYVDRFEQQLCFLPDDRGERHLWVSLDQVPPAVRNAFISAEDSRFYRHPGFDCQAILRAAKDNILNRKIVSGASTITQQLVRLRYRSQRSFRGKVIEILKSHKLEKILSKKEILEQYLNRVPMGNNIVGVALAAKTYFGKPIFSLNTAEAALLAALPKAPGYLNPYGPRQDILFQRKDWILQRMLQLGYVEQAEFVQARKMTLLFDSKSQPMEIPHLITLLNSRYSNLCGLIQTTIDRDLQHQIQAIVQSHRQRLKHRGARQAACLVVDNKTMAVLSSVGSFEYGPLAQGYNNGTIALRSPGSTLKPFLYALALEQGYTPATILEDTDRRYPTPQGEFFPVNYDRQTYGPITIRKALGNSLNLSAIKLLNAVGYDHFYECLQNTGLINFPTRGPDYYGLGLVVGNPEVTLEQLVAAYAMLANGGEFKALRYIKQPAITSAKPRPVFAAASAAILSDILSDPGARMLTFGNTHCFNFPFRVSLKTGTSTKYRDCWTIGYTPEYTIGVWVGNFEGHPTYHLSGASAAGPIFADIIQLLYRHSSPSEQKLPPEIIRAEVCAFSGMKPTPYCRYTYNELFMTGRVVRQDCIFHSGDSDFHHLPYNYAHWLYQKENKGVQGNYQLTSLVDHHKISFDDPWKAMSDQPRMIQSRSQSSSSVVSKSPDRSHQSHVSLGIRPDDRLSTPYGALYDTDPIKIIYPLAGDRFVFDRKMTDNSILFQALAQAPIPQITWFVDGIEYAQTGPPYQIYWSMTRGEHRLIAVGPNGTGDSITFSVE</sequence>
<feature type="transmembrane region" description="Helical" evidence="10">
    <location>
        <begin position="12"/>
        <end position="29"/>
    </location>
</feature>
<dbReference type="Pfam" id="PF06832">
    <property type="entry name" value="BiPBP_C"/>
    <property type="match status" value="1"/>
</dbReference>
<keyword evidence="10" id="KW-0812">Transmembrane</keyword>
<evidence type="ECO:0000256" key="3">
    <source>
        <dbReference type="ARBA" id="ARBA00022676"/>
    </source>
</evidence>
<keyword evidence="5" id="KW-0378">Hydrolase</keyword>
<evidence type="ECO:0000256" key="1">
    <source>
        <dbReference type="ARBA" id="ARBA00022645"/>
    </source>
</evidence>
<evidence type="ECO:0000313" key="15">
    <source>
        <dbReference type="Proteomes" id="UP001594351"/>
    </source>
</evidence>
<keyword evidence="2" id="KW-0645">Protease</keyword>
<dbReference type="PANTHER" id="PTHR32282">
    <property type="entry name" value="BINDING PROTEIN TRANSPEPTIDASE, PUTATIVE-RELATED"/>
    <property type="match status" value="1"/>
</dbReference>
<evidence type="ECO:0000259" key="13">
    <source>
        <dbReference type="Pfam" id="PF06832"/>
    </source>
</evidence>
<comment type="caution">
    <text evidence="14">The sequence shown here is derived from an EMBL/GenBank/DDBJ whole genome shotgun (WGS) entry which is preliminary data.</text>
</comment>
<dbReference type="Proteomes" id="UP001594351">
    <property type="component" value="Unassembled WGS sequence"/>
</dbReference>
<organism evidence="14 15">
    <name type="scientific">candidate division CSSED10-310 bacterium</name>
    <dbReference type="NCBI Taxonomy" id="2855610"/>
    <lineage>
        <taxon>Bacteria</taxon>
        <taxon>Bacteria division CSSED10-310</taxon>
    </lineage>
</organism>
<protein>
    <recommendedName>
        <fullName evidence="7">peptidoglycan glycosyltransferase</fullName>
        <ecNumber evidence="7">2.4.99.28</ecNumber>
    </recommendedName>
</protein>
<feature type="domain" description="Penicillin-binding C-terminal" evidence="13">
    <location>
        <begin position="733"/>
        <end position="814"/>
    </location>
</feature>
<dbReference type="InterPro" id="IPR012338">
    <property type="entry name" value="Beta-lactam/transpept-like"/>
</dbReference>
<proteinExistence type="predicted"/>
<name>A0ABV6YXZ9_UNCC1</name>
<feature type="domain" description="Glycosyl transferase family 51" evidence="12">
    <location>
        <begin position="63"/>
        <end position="229"/>
    </location>
</feature>
<dbReference type="InterPro" id="IPR011815">
    <property type="entry name" value="PBP_1c"/>
</dbReference>
<comment type="catalytic activity">
    <reaction evidence="8">
        <text>[GlcNAc-(1-&gt;4)-Mur2Ac(oyl-L-Ala-gamma-D-Glu-L-Lys-D-Ala-D-Ala)](n)-di-trans,octa-cis-undecaprenyl diphosphate + beta-D-GlcNAc-(1-&gt;4)-Mur2Ac(oyl-L-Ala-gamma-D-Glu-L-Lys-D-Ala-D-Ala)-di-trans,octa-cis-undecaprenyl diphosphate = [GlcNAc-(1-&gt;4)-Mur2Ac(oyl-L-Ala-gamma-D-Glu-L-Lys-D-Ala-D-Ala)](n+1)-di-trans,octa-cis-undecaprenyl diphosphate + di-trans,octa-cis-undecaprenyl diphosphate + H(+)</text>
        <dbReference type="Rhea" id="RHEA:23708"/>
        <dbReference type="Rhea" id="RHEA-COMP:9602"/>
        <dbReference type="Rhea" id="RHEA-COMP:9603"/>
        <dbReference type="ChEBI" id="CHEBI:15378"/>
        <dbReference type="ChEBI" id="CHEBI:58405"/>
        <dbReference type="ChEBI" id="CHEBI:60033"/>
        <dbReference type="ChEBI" id="CHEBI:78435"/>
        <dbReference type="EC" id="2.4.99.28"/>
    </reaction>
</comment>
<evidence type="ECO:0000259" key="11">
    <source>
        <dbReference type="Pfam" id="PF00905"/>
    </source>
</evidence>
<evidence type="ECO:0000256" key="9">
    <source>
        <dbReference type="SAM" id="MobiDB-lite"/>
    </source>
</evidence>
<evidence type="ECO:0000256" key="7">
    <source>
        <dbReference type="ARBA" id="ARBA00044770"/>
    </source>
</evidence>
<evidence type="ECO:0000313" key="14">
    <source>
        <dbReference type="EMBL" id="MFC1851074.1"/>
    </source>
</evidence>
<keyword evidence="4" id="KW-0808">Transferase</keyword>
<keyword evidence="10" id="KW-0472">Membrane</keyword>
<dbReference type="InterPro" id="IPR001460">
    <property type="entry name" value="PCN-bd_Tpept"/>
</dbReference>
<feature type="region of interest" description="Disordered" evidence="9">
    <location>
        <begin position="687"/>
        <end position="720"/>
    </location>
</feature>
<dbReference type="SUPFAM" id="SSF56601">
    <property type="entry name" value="beta-lactamase/transpeptidase-like"/>
    <property type="match status" value="1"/>
</dbReference>
<evidence type="ECO:0000256" key="8">
    <source>
        <dbReference type="ARBA" id="ARBA00049902"/>
    </source>
</evidence>
<keyword evidence="15" id="KW-1185">Reference proteome</keyword>
<evidence type="ECO:0000256" key="4">
    <source>
        <dbReference type="ARBA" id="ARBA00022679"/>
    </source>
</evidence>
<dbReference type="InterPro" id="IPR050396">
    <property type="entry name" value="Glycosyltr_51/Transpeptidase"/>
</dbReference>
<evidence type="ECO:0000256" key="10">
    <source>
        <dbReference type="SAM" id="Phobius"/>
    </source>
</evidence>
<keyword evidence="6" id="KW-0511">Multifunctional enzyme</keyword>
<dbReference type="InterPro" id="IPR036950">
    <property type="entry name" value="PBP_transglycosylase"/>
</dbReference>
<dbReference type="Gene3D" id="1.10.3810.10">
    <property type="entry name" value="Biosynthetic peptidoglycan transglycosylase-like"/>
    <property type="match status" value="1"/>
</dbReference>
<evidence type="ECO:0000256" key="2">
    <source>
        <dbReference type="ARBA" id="ARBA00022670"/>
    </source>
</evidence>
<dbReference type="EMBL" id="JBHPBY010000150">
    <property type="protein sequence ID" value="MFC1851074.1"/>
    <property type="molecule type" value="Genomic_DNA"/>
</dbReference>
<dbReference type="SUPFAM" id="SSF53955">
    <property type="entry name" value="Lysozyme-like"/>
    <property type="match status" value="1"/>
</dbReference>
<keyword evidence="3" id="KW-0328">Glycosyltransferase</keyword>
<dbReference type="InterPro" id="IPR023346">
    <property type="entry name" value="Lysozyme-like_dom_sf"/>
</dbReference>
<accession>A0ABV6YXZ9</accession>
<dbReference type="EC" id="2.4.99.28" evidence="7"/>
<evidence type="ECO:0000256" key="5">
    <source>
        <dbReference type="ARBA" id="ARBA00022801"/>
    </source>
</evidence>